<dbReference type="InterPro" id="IPR000836">
    <property type="entry name" value="PRTase_dom"/>
</dbReference>
<evidence type="ECO:0000259" key="2">
    <source>
        <dbReference type="Pfam" id="PF00156"/>
    </source>
</evidence>
<dbReference type="STRING" id="765420.OSCT_0519"/>
<gene>
    <name evidence="3" type="ORF">OSCT_0519</name>
</gene>
<protein>
    <submittedName>
        <fullName evidence="3">Amidophosphoribosyltransferase-like protein</fullName>
    </submittedName>
</protein>
<dbReference type="Gene3D" id="3.40.50.2020">
    <property type="match status" value="1"/>
</dbReference>
<sequence>MDALLALLFPDRCVGCGHLGALFCPTCRAALRPYPLDDPPPGLDAMLVPWLYAGPLRQAIHRMKYRSQRRLAAPLGDLLAEALRRQPQPADAIIPVPLHATRLAERGFNQSSELAARIARATGLPLVSGLERCRDTGHQAQLGRRERHDNIAAAFVWNVYTPPPARVLLVDDVLTTGATLVACGDALRAVGTQEVRAVALARSLAPAQKMIQ</sequence>
<dbReference type="EMBL" id="ADVR01000008">
    <property type="protein sequence ID" value="EFO81664.1"/>
    <property type="molecule type" value="Genomic_DNA"/>
</dbReference>
<evidence type="ECO:0000256" key="1">
    <source>
        <dbReference type="ARBA" id="ARBA00008007"/>
    </source>
</evidence>
<dbReference type="SUPFAM" id="SSF53271">
    <property type="entry name" value="PRTase-like"/>
    <property type="match status" value="1"/>
</dbReference>
<organism evidence="3 4">
    <name type="scientific">Oscillochloris trichoides DG-6</name>
    <dbReference type="NCBI Taxonomy" id="765420"/>
    <lineage>
        <taxon>Bacteria</taxon>
        <taxon>Bacillati</taxon>
        <taxon>Chloroflexota</taxon>
        <taxon>Chloroflexia</taxon>
        <taxon>Chloroflexales</taxon>
        <taxon>Chloroflexineae</taxon>
        <taxon>Oscillochloridaceae</taxon>
        <taxon>Oscillochloris</taxon>
    </lineage>
</organism>
<dbReference type="InterPro" id="IPR029057">
    <property type="entry name" value="PRTase-like"/>
</dbReference>
<comment type="caution">
    <text evidence="3">The sequence shown here is derived from an EMBL/GenBank/DDBJ whole genome shotgun (WGS) entry which is preliminary data.</text>
</comment>
<accession>E1IB18</accession>
<dbReference type="eggNOG" id="COG1040">
    <property type="taxonomic scope" value="Bacteria"/>
</dbReference>
<reference evidence="3 4" key="1">
    <citation type="journal article" date="2011" name="J. Bacteriol.">
        <title>Draft genome sequence of the anoxygenic filamentous phototrophic bacterium Oscillochloris trichoides subsp. DG-6.</title>
        <authorList>
            <person name="Kuznetsov B.B."/>
            <person name="Ivanovsky R.N."/>
            <person name="Keppen O.I."/>
            <person name="Sukhacheva M.V."/>
            <person name="Bumazhkin B.K."/>
            <person name="Patutina E.O."/>
            <person name="Beletsky A.V."/>
            <person name="Mardanov A.V."/>
            <person name="Baslerov R.V."/>
            <person name="Panteleeva A.N."/>
            <person name="Kolganova T.V."/>
            <person name="Ravin N.V."/>
            <person name="Skryabin K.G."/>
        </authorList>
    </citation>
    <scope>NUCLEOTIDE SEQUENCE [LARGE SCALE GENOMIC DNA]</scope>
    <source>
        <strain evidence="3 4">DG-6</strain>
    </source>
</reference>
<dbReference type="GO" id="GO:0016757">
    <property type="term" value="F:glycosyltransferase activity"/>
    <property type="evidence" value="ECO:0007669"/>
    <property type="project" value="UniProtKB-KW"/>
</dbReference>
<evidence type="ECO:0000313" key="4">
    <source>
        <dbReference type="Proteomes" id="UP000054010"/>
    </source>
</evidence>
<dbReference type="Pfam" id="PF00156">
    <property type="entry name" value="Pribosyltran"/>
    <property type="match status" value="1"/>
</dbReference>
<dbReference type="AlphaFoldDB" id="E1IB18"/>
<dbReference type="Proteomes" id="UP000054010">
    <property type="component" value="Unassembled WGS sequence"/>
</dbReference>
<evidence type="ECO:0000313" key="3">
    <source>
        <dbReference type="EMBL" id="EFO81664.1"/>
    </source>
</evidence>
<keyword evidence="4" id="KW-1185">Reference proteome</keyword>
<dbReference type="PANTHER" id="PTHR47505">
    <property type="entry name" value="DNA UTILIZATION PROTEIN YHGH"/>
    <property type="match status" value="1"/>
</dbReference>
<dbReference type="HOGENOM" id="CLU_054549_1_0_0"/>
<dbReference type="CDD" id="cd06223">
    <property type="entry name" value="PRTases_typeI"/>
    <property type="match status" value="1"/>
</dbReference>
<proteinExistence type="inferred from homology"/>
<dbReference type="PANTHER" id="PTHR47505:SF1">
    <property type="entry name" value="DNA UTILIZATION PROTEIN YHGH"/>
    <property type="match status" value="1"/>
</dbReference>
<feature type="domain" description="Phosphoribosyltransferase" evidence="2">
    <location>
        <begin position="165"/>
        <end position="203"/>
    </location>
</feature>
<name>E1IB18_9CHLR</name>
<comment type="similarity">
    <text evidence="1">Belongs to the ComF/GntX family.</text>
</comment>
<dbReference type="InterPro" id="IPR051910">
    <property type="entry name" value="ComF/GntX_DNA_util-trans"/>
</dbReference>